<dbReference type="CDD" id="cd07326">
    <property type="entry name" value="M56_BlaR1_MecR1_like"/>
    <property type="match status" value="1"/>
</dbReference>
<feature type="transmembrane region" description="Helical" evidence="1">
    <location>
        <begin position="50"/>
        <end position="72"/>
    </location>
</feature>
<dbReference type="Proteomes" id="UP000530928">
    <property type="component" value="Unassembled WGS sequence"/>
</dbReference>
<dbReference type="InterPro" id="IPR052173">
    <property type="entry name" value="Beta-lactam_resp_regulator"/>
</dbReference>
<sequence>MRCLDAGGRAFWQLVALAVTALSAFALIADFLPTALTLWFGGTAAAPPEALLAVTVLTCVAWAVLATAVRALRRTSRATRRLHRDLRAGSVDAPALLTEVAAEAGVRRIRLVADPRPWALTYGVRRPRVAVSTGLVEALTREELAAVLAHEQSHVECRDPLRVLLSTALTLPGFFLPALPALRHRFVVGRELAADRRAIAGYGRRALAGALLKAVEVPHACAAGAAAMAEPSALDARLIQLESGTQEGLPAVGGPRLALSLLALVVLGVTAAATSGFMHEMCAQALAIFHR</sequence>
<name>A0A7W0CIW2_9ACTN</name>
<dbReference type="GO" id="GO:0006508">
    <property type="term" value="P:proteolysis"/>
    <property type="evidence" value="ECO:0007669"/>
    <property type="project" value="UniProtKB-KW"/>
</dbReference>
<dbReference type="AlphaFoldDB" id="A0A7W0CIW2"/>
<accession>A0A7W0CIW2</accession>
<dbReference type="Gene3D" id="3.30.2010.10">
    <property type="entry name" value="Metalloproteases ('zincins'), catalytic domain"/>
    <property type="match status" value="1"/>
</dbReference>
<feature type="domain" description="Peptidase M56" evidence="2">
    <location>
        <begin position="59"/>
        <end position="240"/>
    </location>
</feature>
<dbReference type="GO" id="GO:0008233">
    <property type="term" value="F:peptidase activity"/>
    <property type="evidence" value="ECO:0007669"/>
    <property type="project" value="UniProtKB-KW"/>
</dbReference>
<evidence type="ECO:0000256" key="1">
    <source>
        <dbReference type="SAM" id="Phobius"/>
    </source>
</evidence>
<gene>
    <name evidence="3" type="ORF">HNR30_003081</name>
</gene>
<feature type="transmembrane region" description="Helical" evidence="1">
    <location>
        <begin position="257"/>
        <end position="278"/>
    </location>
</feature>
<dbReference type="PANTHER" id="PTHR34978:SF3">
    <property type="entry name" value="SLR0241 PROTEIN"/>
    <property type="match status" value="1"/>
</dbReference>
<keyword evidence="1" id="KW-0812">Transmembrane</keyword>
<keyword evidence="4" id="KW-1185">Reference proteome</keyword>
<organism evidence="3 4">
    <name type="scientific">Nonomuraea soli</name>
    <dbReference type="NCBI Taxonomy" id="1032476"/>
    <lineage>
        <taxon>Bacteria</taxon>
        <taxon>Bacillati</taxon>
        <taxon>Actinomycetota</taxon>
        <taxon>Actinomycetes</taxon>
        <taxon>Streptosporangiales</taxon>
        <taxon>Streptosporangiaceae</taxon>
        <taxon>Nonomuraea</taxon>
    </lineage>
</organism>
<dbReference type="Pfam" id="PF05569">
    <property type="entry name" value="Peptidase_M56"/>
    <property type="match status" value="1"/>
</dbReference>
<proteinExistence type="predicted"/>
<keyword evidence="3" id="KW-0645">Protease</keyword>
<dbReference type="RefSeq" id="WP_181610506.1">
    <property type="nucleotide sequence ID" value="NZ_BAABAM010000002.1"/>
</dbReference>
<keyword evidence="1" id="KW-1133">Transmembrane helix</keyword>
<reference evidence="3 4" key="1">
    <citation type="submission" date="2020-07" db="EMBL/GenBank/DDBJ databases">
        <title>Genomic Encyclopedia of Type Strains, Phase IV (KMG-IV): sequencing the most valuable type-strain genomes for metagenomic binning, comparative biology and taxonomic classification.</title>
        <authorList>
            <person name="Goeker M."/>
        </authorList>
    </citation>
    <scope>NUCLEOTIDE SEQUENCE [LARGE SCALE GENOMIC DNA]</scope>
    <source>
        <strain evidence="3 4">DSM 45533</strain>
    </source>
</reference>
<protein>
    <submittedName>
        <fullName evidence="3">Zn-dependent protease with chaperone function</fullName>
    </submittedName>
</protein>
<dbReference type="InterPro" id="IPR008756">
    <property type="entry name" value="Peptidase_M56"/>
</dbReference>
<dbReference type="EMBL" id="JACDUR010000003">
    <property type="protein sequence ID" value="MBA2891740.1"/>
    <property type="molecule type" value="Genomic_DNA"/>
</dbReference>
<evidence type="ECO:0000313" key="4">
    <source>
        <dbReference type="Proteomes" id="UP000530928"/>
    </source>
</evidence>
<keyword evidence="3" id="KW-0378">Hydrolase</keyword>
<comment type="caution">
    <text evidence="3">The sequence shown here is derived from an EMBL/GenBank/DDBJ whole genome shotgun (WGS) entry which is preliminary data.</text>
</comment>
<dbReference type="PANTHER" id="PTHR34978">
    <property type="entry name" value="POSSIBLE SENSOR-TRANSDUCER PROTEIN BLAR"/>
    <property type="match status" value="1"/>
</dbReference>
<keyword evidence="1" id="KW-0472">Membrane</keyword>
<evidence type="ECO:0000259" key="2">
    <source>
        <dbReference type="Pfam" id="PF05569"/>
    </source>
</evidence>
<evidence type="ECO:0000313" key="3">
    <source>
        <dbReference type="EMBL" id="MBA2891740.1"/>
    </source>
</evidence>